<organism evidence="2 3">
    <name type="scientific">Kouleothrix aurantiaca</name>
    <dbReference type="NCBI Taxonomy" id="186479"/>
    <lineage>
        <taxon>Bacteria</taxon>
        <taxon>Bacillati</taxon>
        <taxon>Chloroflexota</taxon>
        <taxon>Chloroflexia</taxon>
        <taxon>Chloroflexales</taxon>
        <taxon>Roseiflexineae</taxon>
        <taxon>Roseiflexaceae</taxon>
        <taxon>Kouleothrix</taxon>
    </lineage>
</organism>
<dbReference type="SUPFAM" id="SSF109854">
    <property type="entry name" value="DinB/YfiT-like putative metalloenzymes"/>
    <property type="match status" value="1"/>
</dbReference>
<protein>
    <recommendedName>
        <fullName evidence="1">DinB-like domain-containing protein</fullName>
    </recommendedName>
</protein>
<dbReference type="Gene3D" id="1.20.120.450">
    <property type="entry name" value="dinb family like domain"/>
    <property type="match status" value="1"/>
</dbReference>
<dbReference type="Pfam" id="PF12867">
    <property type="entry name" value="DinB_2"/>
    <property type="match status" value="1"/>
</dbReference>
<keyword evidence="3" id="KW-1185">Reference proteome</keyword>
<evidence type="ECO:0000313" key="2">
    <source>
        <dbReference type="EMBL" id="KPV50159.1"/>
    </source>
</evidence>
<name>A0A0P9CW30_9CHLR</name>
<dbReference type="EMBL" id="LJCR01001552">
    <property type="protein sequence ID" value="KPV50159.1"/>
    <property type="molecule type" value="Genomic_DNA"/>
</dbReference>
<dbReference type="InterPro" id="IPR024775">
    <property type="entry name" value="DinB-like"/>
</dbReference>
<accession>A0A0P9CW30</accession>
<proteinExistence type="predicted"/>
<reference evidence="2 3" key="1">
    <citation type="submission" date="2015-09" db="EMBL/GenBank/DDBJ databases">
        <title>Draft genome sequence of Kouleothrix aurantiaca JCM 19913.</title>
        <authorList>
            <person name="Hemp J."/>
        </authorList>
    </citation>
    <scope>NUCLEOTIDE SEQUENCE [LARGE SCALE GENOMIC DNA]</scope>
    <source>
        <strain evidence="2 3">COM-B</strain>
    </source>
</reference>
<dbReference type="InterPro" id="IPR034660">
    <property type="entry name" value="DinB/YfiT-like"/>
</dbReference>
<evidence type="ECO:0000313" key="3">
    <source>
        <dbReference type="Proteomes" id="UP000050509"/>
    </source>
</evidence>
<evidence type="ECO:0000259" key="1">
    <source>
        <dbReference type="Pfam" id="PF12867"/>
    </source>
</evidence>
<dbReference type="AlphaFoldDB" id="A0A0P9CW30"/>
<feature type="domain" description="DinB-like" evidence="1">
    <location>
        <begin position="17"/>
        <end position="159"/>
    </location>
</feature>
<sequence>MPADSNPQSSAAQARRLEAVYEQLSALLQRPDVAAGLRTAPGEQEWSALEIVGHTVEMIPYWLDKCQLLIAASGEPPQFGRTPDAPERLAGVALGSTRNASELVSQLKQVVVMAAEQIAGMSEAERSKTGVHSTRGALTVAELIESMVVGHAEAHLAQVQAALQGSAN</sequence>
<comment type="caution">
    <text evidence="2">The sequence shown here is derived from an EMBL/GenBank/DDBJ whole genome shotgun (WGS) entry which is preliminary data.</text>
</comment>
<dbReference type="Proteomes" id="UP000050509">
    <property type="component" value="Unassembled WGS sequence"/>
</dbReference>
<gene>
    <name evidence="2" type="ORF">SE17_28605</name>
</gene>